<feature type="binding site" evidence="4">
    <location>
        <begin position="274"/>
        <end position="277"/>
    </location>
    <ligand>
        <name>substrate</name>
    </ligand>
</feature>
<sequence length="589" mass="64768">MSLASPLPVSFPQPPTSIKDASIVEVRPTDDVDSFTSFTVQPKPVPRGTADFEAKRAALLDTLKSKVPLEYYLPAELIANPPLDVSTIPASCGILTEQEVRITEDYDAVGLLQALADRELSAVAVATAFAKRSIIAHQLTCCLTQWYMDEAIARARQLDEYMEKHGKPVGPLHGLPVSIKEHMAIAGTLSSQGCLASFREDTEDSDMVAILRSLGAVFYCKTNQPQTIMHLETDSLWGRTLNPFNINLSAGGSTGGEAALIAMKGSVLGIGTDIGGSIRGPAAFSGIYGFKPTSYTMPMRGFDASPFPAELNVLASTGPMCRSLRDMDLLMQCVLSTKPHLKDPRLVPIPWKGLRTPIEGRLKIGFVSNDGFIIPQPPVVKALAWAREQLSDPRYSDIIEVKDFKVFDSAGAWSKIRRMYWPDGVKPVRDAIEAMGEPVHPLTEWIWKDAEPLGMQTAVDMSLMRRERDEFRLAFAKSWEAQDVDILLGPAFVGPASAHDTAFFWNYTSLYNFVDYPGVVFPTPVKVDGTEVYSSEYKPLSEACGQVKKMWEESDFTGAPIDLQIVARKYHDNELFGALALLKDALKLQ</sequence>
<evidence type="ECO:0000313" key="6">
    <source>
        <dbReference type="EMBL" id="KAF4336965.1"/>
    </source>
</evidence>
<name>A0A9P5ADX8_9HYPO</name>
<dbReference type="InterPro" id="IPR023631">
    <property type="entry name" value="Amidase_dom"/>
</dbReference>
<keyword evidence="7" id="KW-1185">Reference proteome</keyword>
<feature type="active site" description="Charge relay system" evidence="3">
    <location>
        <position position="253"/>
    </location>
</feature>
<protein>
    <submittedName>
        <fullName evidence="6">General amidase</fullName>
    </submittedName>
</protein>
<dbReference type="PIRSF" id="PIRSF001221">
    <property type="entry name" value="Amidase_fungi"/>
    <property type="match status" value="1"/>
</dbReference>
<feature type="active site" description="Acyl-ester intermediate" evidence="3">
    <location>
        <position position="277"/>
    </location>
</feature>
<comment type="similarity">
    <text evidence="1">Belongs to the amidase family.</text>
</comment>
<reference evidence="6" key="1">
    <citation type="journal article" date="2017" name="Mycologia">
        <title>Fusarium algeriense, sp. nov., a novel toxigenic crown rot pathogen of durum wheat from Algeria is nested in the Fusarium burgessii species complex.</title>
        <authorList>
            <person name="Laraba I."/>
            <person name="Keddad A."/>
            <person name="Boureghda H."/>
            <person name="Abdallah N."/>
            <person name="Vaughan M.M."/>
            <person name="Proctor R.H."/>
            <person name="Busman M."/>
            <person name="O'Donnell K."/>
        </authorList>
    </citation>
    <scope>NUCLEOTIDE SEQUENCE</scope>
    <source>
        <strain evidence="6">NRRL 25174</strain>
    </source>
</reference>
<evidence type="ECO:0000256" key="2">
    <source>
        <dbReference type="ARBA" id="ARBA00022801"/>
    </source>
</evidence>
<dbReference type="AlphaFoldDB" id="A0A9P5ADX8"/>
<dbReference type="Pfam" id="PF01425">
    <property type="entry name" value="Amidase"/>
    <property type="match status" value="1"/>
</dbReference>
<dbReference type="SUPFAM" id="SSF75304">
    <property type="entry name" value="Amidase signature (AS) enzymes"/>
    <property type="match status" value="1"/>
</dbReference>
<proteinExistence type="inferred from homology"/>
<feature type="domain" description="Amidase" evidence="5">
    <location>
        <begin position="125"/>
        <end position="575"/>
    </location>
</feature>
<dbReference type="PANTHER" id="PTHR46072">
    <property type="entry name" value="AMIDASE-RELATED-RELATED"/>
    <property type="match status" value="1"/>
</dbReference>
<organism evidence="6 7">
    <name type="scientific">Fusarium beomiforme</name>
    <dbReference type="NCBI Taxonomy" id="44412"/>
    <lineage>
        <taxon>Eukaryota</taxon>
        <taxon>Fungi</taxon>
        <taxon>Dikarya</taxon>
        <taxon>Ascomycota</taxon>
        <taxon>Pezizomycotina</taxon>
        <taxon>Sordariomycetes</taxon>
        <taxon>Hypocreomycetidae</taxon>
        <taxon>Hypocreales</taxon>
        <taxon>Nectriaceae</taxon>
        <taxon>Fusarium</taxon>
        <taxon>Fusarium burgessii species complex</taxon>
    </lineage>
</organism>
<dbReference type="PANTHER" id="PTHR46072:SF4">
    <property type="entry name" value="AMIDASE C550.07-RELATED"/>
    <property type="match status" value="1"/>
</dbReference>
<gene>
    <name evidence="6" type="ORF">FBEOM_9154</name>
</gene>
<reference evidence="6" key="2">
    <citation type="submission" date="2020-02" db="EMBL/GenBank/DDBJ databases">
        <title>Identification and distribution of gene clusters putatively required for synthesis of sphingolipid metabolism inhibitors in phylogenetically diverse species of the filamentous fungus Fusarium.</title>
        <authorList>
            <person name="Kim H.-S."/>
            <person name="Busman M."/>
            <person name="Brown D.W."/>
            <person name="Divon H."/>
            <person name="Uhlig S."/>
            <person name="Proctor R.H."/>
        </authorList>
    </citation>
    <scope>NUCLEOTIDE SEQUENCE</scope>
    <source>
        <strain evidence="6">NRRL 25174</strain>
    </source>
</reference>
<dbReference type="InterPro" id="IPR036928">
    <property type="entry name" value="AS_sf"/>
</dbReference>
<feature type="binding site" evidence="4">
    <location>
        <position position="228"/>
    </location>
    <ligand>
        <name>substrate</name>
    </ligand>
</feature>
<dbReference type="OrthoDB" id="6428749at2759"/>
<feature type="active site" description="Charge relay system" evidence="3">
    <location>
        <position position="180"/>
    </location>
</feature>
<dbReference type="GO" id="GO:0016787">
    <property type="term" value="F:hydrolase activity"/>
    <property type="evidence" value="ECO:0007669"/>
    <property type="project" value="UniProtKB-KW"/>
</dbReference>
<comment type="caution">
    <text evidence="6">The sequence shown here is derived from an EMBL/GenBank/DDBJ whole genome shotgun (WGS) entry which is preliminary data.</text>
</comment>
<feature type="binding site" evidence="4">
    <location>
        <position position="253"/>
    </location>
    <ligand>
        <name>substrate</name>
    </ligand>
</feature>
<dbReference type="EMBL" id="PVQB02000452">
    <property type="protein sequence ID" value="KAF4336965.1"/>
    <property type="molecule type" value="Genomic_DNA"/>
</dbReference>
<keyword evidence="2" id="KW-0378">Hydrolase</keyword>
<evidence type="ECO:0000256" key="3">
    <source>
        <dbReference type="PIRSR" id="PIRSR001221-1"/>
    </source>
</evidence>
<accession>A0A9P5ADX8</accession>
<evidence type="ECO:0000259" key="5">
    <source>
        <dbReference type="Pfam" id="PF01425"/>
    </source>
</evidence>
<evidence type="ECO:0000256" key="1">
    <source>
        <dbReference type="ARBA" id="ARBA00009199"/>
    </source>
</evidence>
<dbReference type="Gene3D" id="3.90.1300.10">
    <property type="entry name" value="Amidase signature (AS) domain"/>
    <property type="match status" value="1"/>
</dbReference>
<evidence type="ECO:0000313" key="7">
    <source>
        <dbReference type="Proteomes" id="UP000730481"/>
    </source>
</evidence>
<dbReference type="Proteomes" id="UP000730481">
    <property type="component" value="Unassembled WGS sequence"/>
</dbReference>
<evidence type="ECO:0000256" key="4">
    <source>
        <dbReference type="PIRSR" id="PIRSR001221-2"/>
    </source>
</evidence>